<comment type="caution">
    <text evidence="1">The sequence shown here is derived from an EMBL/GenBank/DDBJ whole genome shotgun (WGS) entry which is preliminary data.</text>
</comment>
<gene>
    <name evidence="1" type="ORF">SCF082_LOCUS49261</name>
</gene>
<dbReference type="EMBL" id="CAXAMM010042598">
    <property type="protein sequence ID" value="CAK9105705.1"/>
    <property type="molecule type" value="Genomic_DNA"/>
</dbReference>
<accession>A0ABP0S037</accession>
<evidence type="ECO:0000313" key="2">
    <source>
        <dbReference type="Proteomes" id="UP001642464"/>
    </source>
</evidence>
<evidence type="ECO:0000313" key="1">
    <source>
        <dbReference type="EMBL" id="CAK9105705.1"/>
    </source>
</evidence>
<name>A0ABP0S037_9DINO</name>
<dbReference type="Proteomes" id="UP001642464">
    <property type="component" value="Unassembled WGS sequence"/>
</dbReference>
<reference evidence="1 2" key="1">
    <citation type="submission" date="2024-02" db="EMBL/GenBank/DDBJ databases">
        <authorList>
            <person name="Chen Y."/>
            <person name="Shah S."/>
            <person name="Dougan E. K."/>
            <person name="Thang M."/>
            <person name="Chan C."/>
        </authorList>
    </citation>
    <scope>NUCLEOTIDE SEQUENCE [LARGE SCALE GENOMIC DNA]</scope>
</reference>
<sequence length="174" mass="19981">MESTSFLRESYSFALYRWSSLTTRLLFLALDPTPTFLPSKRFGTPLQEAHCNFYLSELLACRTRGLARLQIGARSWDLASLEDGQHLILPSLSEREALMLSPQLRRMNHLKKITVGLKGPTIWVRPLRLAPSRRVRWSQVAHWHLGVVEWTLVAGLLRKAGSDSLWDRWPGCLE</sequence>
<protein>
    <submittedName>
        <fullName evidence="1">Uncharacterized protein</fullName>
    </submittedName>
</protein>
<keyword evidence="2" id="KW-1185">Reference proteome</keyword>
<feature type="non-terminal residue" evidence="1">
    <location>
        <position position="174"/>
    </location>
</feature>
<proteinExistence type="predicted"/>
<organism evidence="1 2">
    <name type="scientific">Durusdinium trenchii</name>
    <dbReference type="NCBI Taxonomy" id="1381693"/>
    <lineage>
        <taxon>Eukaryota</taxon>
        <taxon>Sar</taxon>
        <taxon>Alveolata</taxon>
        <taxon>Dinophyceae</taxon>
        <taxon>Suessiales</taxon>
        <taxon>Symbiodiniaceae</taxon>
        <taxon>Durusdinium</taxon>
    </lineage>
</organism>